<evidence type="ECO:0000256" key="1">
    <source>
        <dbReference type="SAM" id="MobiDB-lite"/>
    </source>
</evidence>
<sequence length="363" mass="41943">MSHFVKMSKASLNKPFSGKEKEQLEELRKTAVPRYVFRAFSNDSGGGPEHCTNTVDEIIPHGFMHGRQGHRFYEMSKADIKAMTYAHFLTDEEIVSEFSSWSASLLMVLCYAKYLENLGEEGIHVAVIDVHQLADDVLVWQVPHLDDEWKRNASVHEFMAHGCIRGPGYKAVPFEHIKEEEVERLFPELLELDEDDMFAEKIRQQMFERDPPYDLSFTQKGIIRDIGILFEPLDMPVTTALACARPRPWVSFNNERFDARAQTPSRYALRSLQRDALRYNRIFADKADVSTAEWLARGSVVTGPTPDGDDFPDERQWIDLLRAMAVLKEQPLVSNIGKRKRDENEDKENLDDWRVERSKNSLY</sequence>
<gene>
    <name evidence="3" type="ORF">GMOD_00009382</name>
</gene>
<dbReference type="GO" id="GO:0016787">
    <property type="term" value="F:hydrolase activity"/>
    <property type="evidence" value="ECO:0007669"/>
    <property type="project" value="UniProtKB-KW"/>
</dbReference>
<accession>A0A3M7MGR4</accession>
<name>A0A3M7MGR4_9PLEO</name>
<dbReference type="InterPro" id="IPR056009">
    <property type="entry name" value="DUF7587"/>
</dbReference>
<dbReference type="Proteomes" id="UP000265663">
    <property type="component" value="Unassembled WGS sequence"/>
</dbReference>
<keyword evidence="4" id="KW-1185">Reference proteome</keyword>
<feature type="region of interest" description="Disordered" evidence="1">
    <location>
        <begin position="337"/>
        <end position="363"/>
    </location>
</feature>
<organism evidence="3 4">
    <name type="scientific">Pyrenophora seminiperda CCB06</name>
    <dbReference type="NCBI Taxonomy" id="1302712"/>
    <lineage>
        <taxon>Eukaryota</taxon>
        <taxon>Fungi</taxon>
        <taxon>Dikarya</taxon>
        <taxon>Ascomycota</taxon>
        <taxon>Pezizomycotina</taxon>
        <taxon>Dothideomycetes</taxon>
        <taxon>Pleosporomycetidae</taxon>
        <taxon>Pleosporales</taxon>
        <taxon>Pleosporineae</taxon>
        <taxon>Pleosporaceae</taxon>
        <taxon>Pyrenophora</taxon>
    </lineage>
</organism>
<dbReference type="OrthoDB" id="5295996at2759"/>
<feature type="domain" description="DUF7587" evidence="2">
    <location>
        <begin position="32"/>
        <end position="156"/>
    </location>
</feature>
<proteinExistence type="predicted"/>
<dbReference type="EMBL" id="KE747841">
    <property type="protein sequence ID" value="RMZ73638.1"/>
    <property type="molecule type" value="Genomic_DNA"/>
</dbReference>
<feature type="compositionally biased region" description="Basic and acidic residues" evidence="1">
    <location>
        <begin position="350"/>
        <end position="363"/>
    </location>
</feature>
<keyword evidence="3" id="KW-0378">Hydrolase</keyword>
<dbReference type="Pfam" id="PF24494">
    <property type="entry name" value="DUF7587"/>
    <property type="match status" value="1"/>
</dbReference>
<protein>
    <submittedName>
        <fullName evidence="3">Glycoside hydrolase clan gh-d</fullName>
    </submittedName>
</protein>
<reference evidence="3 4" key="1">
    <citation type="journal article" date="2014" name="PLoS ONE">
        <title>De novo Genome Assembly of the Fungal Plant Pathogen Pyrenophora semeniperda.</title>
        <authorList>
            <person name="Soliai M.M."/>
            <person name="Meyer S.E."/>
            <person name="Udall J.A."/>
            <person name="Elzinga D.E."/>
            <person name="Hermansen R.A."/>
            <person name="Bodily P.M."/>
            <person name="Hart A.A."/>
            <person name="Coleman C.E."/>
        </authorList>
    </citation>
    <scope>NUCLEOTIDE SEQUENCE [LARGE SCALE GENOMIC DNA]</scope>
    <source>
        <strain evidence="3 4">CCB06</strain>
        <tissue evidence="3">Mycelium</tissue>
    </source>
</reference>
<dbReference type="AlphaFoldDB" id="A0A3M7MGR4"/>
<evidence type="ECO:0000259" key="2">
    <source>
        <dbReference type="Pfam" id="PF24494"/>
    </source>
</evidence>
<evidence type="ECO:0000313" key="3">
    <source>
        <dbReference type="EMBL" id="RMZ73638.1"/>
    </source>
</evidence>
<evidence type="ECO:0000313" key="4">
    <source>
        <dbReference type="Proteomes" id="UP000265663"/>
    </source>
</evidence>